<reference evidence="1 2" key="1">
    <citation type="submission" date="2014-06" db="EMBL/GenBank/DDBJ databases">
        <authorList>
            <person name="Swart Estienne"/>
        </authorList>
    </citation>
    <scope>NUCLEOTIDE SEQUENCE [LARGE SCALE GENOMIC DNA]</scope>
    <source>
        <strain evidence="1 2">130c</strain>
    </source>
</reference>
<protein>
    <submittedName>
        <fullName evidence="1">Uncharacterized protein</fullName>
    </submittedName>
</protein>
<dbReference type="InParanoid" id="A0A078ADA1"/>
<keyword evidence="2" id="KW-1185">Reference proteome</keyword>
<evidence type="ECO:0000313" key="2">
    <source>
        <dbReference type="Proteomes" id="UP000039865"/>
    </source>
</evidence>
<organism evidence="1 2">
    <name type="scientific">Stylonychia lemnae</name>
    <name type="common">Ciliate</name>
    <dbReference type="NCBI Taxonomy" id="5949"/>
    <lineage>
        <taxon>Eukaryota</taxon>
        <taxon>Sar</taxon>
        <taxon>Alveolata</taxon>
        <taxon>Ciliophora</taxon>
        <taxon>Intramacronucleata</taxon>
        <taxon>Spirotrichea</taxon>
        <taxon>Stichotrichia</taxon>
        <taxon>Sporadotrichida</taxon>
        <taxon>Oxytrichidae</taxon>
        <taxon>Stylonychinae</taxon>
        <taxon>Stylonychia</taxon>
    </lineage>
</organism>
<accession>A0A078ADA1</accession>
<dbReference type="Proteomes" id="UP000039865">
    <property type="component" value="Unassembled WGS sequence"/>
</dbReference>
<dbReference type="EMBL" id="CCKQ01008753">
    <property type="protein sequence ID" value="CDW80219.1"/>
    <property type="molecule type" value="Genomic_DNA"/>
</dbReference>
<gene>
    <name evidence="1" type="primary">Contig17971.g19101</name>
    <name evidence="1" type="ORF">STYLEM_9215</name>
</gene>
<name>A0A078ADA1_STYLE</name>
<proteinExistence type="predicted"/>
<dbReference type="AlphaFoldDB" id="A0A078ADA1"/>
<evidence type="ECO:0000313" key="1">
    <source>
        <dbReference type="EMBL" id="CDW80219.1"/>
    </source>
</evidence>
<sequence>MNNAKTFDQQESSMKYEAQEKMIVVRPIDKNYQQSVVQSTAYINQKGGTQHRYTNSLFSPSNQPQFRTPQQALRENKNELNKAKMRESYDGQIYRLPESSPKQSEYLIIRDRTEIKTHMCGCIEIKENQDPDLLSYDKEQPMDPEYYEDRNDEQSFSYCAIF</sequence>